<evidence type="ECO:0000256" key="7">
    <source>
        <dbReference type="ARBA" id="ARBA00023180"/>
    </source>
</evidence>
<dbReference type="AlphaFoldDB" id="S7S420"/>
<name>S7S420_GLOTA</name>
<feature type="transmembrane region" description="Helical" evidence="9">
    <location>
        <begin position="397"/>
        <end position="417"/>
    </location>
</feature>
<dbReference type="eggNOG" id="KOG1699">
    <property type="taxonomic scope" value="Eukaryota"/>
</dbReference>
<keyword evidence="12" id="KW-1185">Reference proteome</keyword>
<organism evidence="11 12">
    <name type="scientific">Gloeophyllum trabeum (strain ATCC 11539 / FP-39264 / Madison 617)</name>
    <name type="common">Brown rot fungus</name>
    <dbReference type="NCBI Taxonomy" id="670483"/>
    <lineage>
        <taxon>Eukaryota</taxon>
        <taxon>Fungi</taxon>
        <taxon>Dikarya</taxon>
        <taxon>Basidiomycota</taxon>
        <taxon>Agaricomycotina</taxon>
        <taxon>Agaricomycetes</taxon>
        <taxon>Gloeophyllales</taxon>
        <taxon>Gloeophyllaceae</taxon>
        <taxon>Gloeophyllum</taxon>
    </lineage>
</organism>
<feature type="transmembrane region" description="Helical" evidence="9">
    <location>
        <begin position="624"/>
        <end position="643"/>
    </location>
</feature>
<dbReference type="RefSeq" id="XP_007860969.1">
    <property type="nucleotide sequence ID" value="XM_007862778.1"/>
</dbReference>
<dbReference type="KEGG" id="gtr:GLOTRDRAFT_113191"/>
<keyword evidence="3" id="KW-0808">Transferase</keyword>
<dbReference type="HOGENOM" id="CLU_008003_0_1_1"/>
<evidence type="ECO:0000313" key="11">
    <source>
        <dbReference type="EMBL" id="EPQ60594.1"/>
    </source>
</evidence>
<dbReference type="GO" id="GO:0005975">
    <property type="term" value="P:carbohydrate metabolic process"/>
    <property type="evidence" value="ECO:0007669"/>
    <property type="project" value="UniProtKB-ARBA"/>
</dbReference>
<dbReference type="PANTHER" id="PTHR13533">
    <property type="entry name" value="N-ACETYLNEURAMINATE 9-O-ACETYLTRANSFERASE"/>
    <property type="match status" value="1"/>
</dbReference>
<keyword evidence="7" id="KW-0325">Glycoprotein</keyword>
<feature type="transmembrane region" description="Helical" evidence="9">
    <location>
        <begin position="655"/>
        <end position="674"/>
    </location>
</feature>
<dbReference type="OMA" id="WSAREWA"/>
<reference evidence="11 12" key="1">
    <citation type="journal article" date="2012" name="Science">
        <title>The Paleozoic origin of enzymatic lignin decomposition reconstructed from 31 fungal genomes.</title>
        <authorList>
            <person name="Floudas D."/>
            <person name="Binder M."/>
            <person name="Riley R."/>
            <person name="Barry K."/>
            <person name="Blanchette R.A."/>
            <person name="Henrissat B."/>
            <person name="Martinez A.T."/>
            <person name="Otillar R."/>
            <person name="Spatafora J.W."/>
            <person name="Yadav J.S."/>
            <person name="Aerts A."/>
            <person name="Benoit I."/>
            <person name="Boyd A."/>
            <person name="Carlson A."/>
            <person name="Copeland A."/>
            <person name="Coutinho P.M."/>
            <person name="de Vries R.P."/>
            <person name="Ferreira P."/>
            <person name="Findley K."/>
            <person name="Foster B."/>
            <person name="Gaskell J."/>
            <person name="Glotzer D."/>
            <person name="Gorecki P."/>
            <person name="Heitman J."/>
            <person name="Hesse C."/>
            <person name="Hori C."/>
            <person name="Igarashi K."/>
            <person name="Jurgens J.A."/>
            <person name="Kallen N."/>
            <person name="Kersten P."/>
            <person name="Kohler A."/>
            <person name="Kuees U."/>
            <person name="Kumar T.K.A."/>
            <person name="Kuo A."/>
            <person name="LaButti K."/>
            <person name="Larrondo L.F."/>
            <person name="Lindquist E."/>
            <person name="Ling A."/>
            <person name="Lombard V."/>
            <person name="Lucas S."/>
            <person name="Lundell T."/>
            <person name="Martin R."/>
            <person name="McLaughlin D.J."/>
            <person name="Morgenstern I."/>
            <person name="Morin E."/>
            <person name="Murat C."/>
            <person name="Nagy L.G."/>
            <person name="Nolan M."/>
            <person name="Ohm R.A."/>
            <person name="Patyshakuliyeva A."/>
            <person name="Rokas A."/>
            <person name="Ruiz-Duenas F.J."/>
            <person name="Sabat G."/>
            <person name="Salamov A."/>
            <person name="Samejima M."/>
            <person name="Schmutz J."/>
            <person name="Slot J.C."/>
            <person name="St John F."/>
            <person name="Stenlid J."/>
            <person name="Sun H."/>
            <person name="Sun S."/>
            <person name="Syed K."/>
            <person name="Tsang A."/>
            <person name="Wiebenga A."/>
            <person name="Young D."/>
            <person name="Pisabarro A."/>
            <person name="Eastwood D.C."/>
            <person name="Martin F."/>
            <person name="Cullen D."/>
            <person name="Grigoriev I.V."/>
            <person name="Hibbett D.S."/>
        </authorList>
    </citation>
    <scope>NUCLEOTIDE SEQUENCE [LARGE SCALE GENOMIC DNA]</scope>
    <source>
        <strain evidence="11 12">ATCC 11539</strain>
    </source>
</reference>
<keyword evidence="6 9" id="KW-0472">Membrane</keyword>
<protein>
    <submittedName>
        <fullName evidence="11">Cas1p-domain-containing protein</fullName>
    </submittedName>
</protein>
<feature type="transmembrane region" description="Helical" evidence="9">
    <location>
        <begin position="371"/>
        <end position="391"/>
    </location>
</feature>
<comment type="similarity">
    <text evidence="2">Belongs to the PC-esterase family. CASD1 subfamily.</text>
</comment>
<keyword evidence="5 9" id="KW-1133">Transmembrane helix</keyword>
<feature type="transmembrane region" description="Helical" evidence="9">
    <location>
        <begin position="543"/>
        <end position="561"/>
    </location>
</feature>
<dbReference type="InterPro" id="IPR012419">
    <property type="entry name" value="Cas1_AcylTrans_dom"/>
</dbReference>
<feature type="transmembrane region" description="Helical" evidence="9">
    <location>
        <begin position="516"/>
        <end position="536"/>
    </location>
</feature>
<evidence type="ECO:0000313" key="12">
    <source>
        <dbReference type="Proteomes" id="UP000030669"/>
    </source>
</evidence>
<gene>
    <name evidence="11" type="ORF">GLOTRDRAFT_113191</name>
</gene>
<feature type="transmembrane region" description="Helical" evidence="9">
    <location>
        <begin position="464"/>
        <end position="482"/>
    </location>
</feature>
<evidence type="ECO:0000256" key="8">
    <source>
        <dbReference type="SAM" id="MobiDB-lite"/>
    </source>
</evidence>
<feature type="transmembrane region" description="Helical" evidence="9">
    <location>
        <begin position="438"/>
        <end position="458"/>
    </location>
</feature>
<evidence type="ECO:0000259" key="10">
    <source>
        <dbReference type="Pfam" id="PF07779"/>
    </source>
</evidence>
<dbReference type="Proteomes" id="UP000030669">
    <property type="component" value="Unassembled WGS sequence"/>
</dbReference>
<dbReference type="Pfam" id="PF07779">
    <property type="entry name" value="Cas1_AcylT"/>
    <property type="match status" value="1"/>
</dbReference>
<comment type="subcellular location">
    <subcellularLocation>
        <location evidence="1">Membrane</location>
        <topology evidence="1">Multi-pass membrane protein</topology>
    </subcellularLocation>
</comment>
<dbReference type="GO" id="GO:0005794">
    <property type="term" value="C:Golgi apparatus"/>
    <property type="evidence" value="ECO:0007669"/>
    <property type="project" value="UniProtKB-ARBA"/>
</dbReference>
<proteinExistence type="inferred from homology"/>
<evidence type="ECO:0000256" key="9">
    <source>
        <dbReference type="SAM" id="Phobius"/>
    </source>
</evidence>
<evidence type="ECO:0000256" key="4">
    <source>
        <dbReference type="ARBA" id="ARBA00022692"/>
    </source>
</evidence>
<dbReference type="OrthoDB" id="1932925at2759"/>
<accession>S7S420</accession>
<keyword evidence="4 9" id="KW-0812">Transmembrane</keyword>
<evidence type="ECO:0000256" key="2">
    <source>
        <dbReference type="ARBA" id="ARBA00010666"/>
    </source>
</evidence>
<feature type="domain" description="Cas1p 10 TM acyl transferase" evidence="10">
    <location>
        <begin position="316"/>
        <end position="759"/>
    </location>
</feature>
<evidence type="ECO:0000256" key="1">
    <source>
        <dbReference type="ARBA" id="ARBA00004141"/>
    </source>
</evidence>
<feature type="transmembrane region" description="Helical" evidence="9">
    <location>
        <begin position="595"/>
        <end position="612"/>
    </location>
</feature>
<dbReference type="EMBL" id="KB469296">
    <property type="protein sequence ID" value="EPQ60594.1"/>
    <property type="molecule type" value="Genomic_DNA"/>
</dbReference>
<dbReference type="GO" id="GO:0016740">
    <property type="term" value="F:transferase activity"/>
    <property type="evidence" value="ECO:0007669"/>
    <property type="project" value="UniProtKB-KW"/>
</dbReference>
<evidence type="ECO:0000256" key="3">
    <source>
        <dbReference type="ARBA" id="ARBA00022679"/>
    </source>
</evidence>
<feature type="transmembrane region" description="Helical" evidence="9">
    <location>
        <begin position="494"/>
        <end position="510"/>
    </location>
</feature>
<feature type="region of interest" description="Disordered" evidence="8">
    <location>
        <begin position="769"/>
        <end position="799"/>
    </location>
</feature>
<dbReference type="GeneID" id="19299686"/>
<dbReference type="PANTHER" id="PTHR13533:SF1">
    <property type="entry name" value="N-ACETYLNEURAMINATE 9-O-ACETYLTRANSFERASE"/>
    <property type="match status" value="1"/>
</dbReference>
<feature type="transmembrane region" description="Helical" evidence="9">
    <location>
        <begin position="325"/>
        <end position="345"/>
    </location>
</feature>
<evidence type="ECO:0000256" key="5">
    <source>
        <dbReference type="ARBA" id="ARBA00022989"/>
    </source>
</evidence>
<evidence type="ECO:0000256" key="6">
    <source>
        <dbReference type="ARBA" id="ARBA00023136"/>
    </source>
</evidence>
<dbReference type="GO" id="GO:0016020">
    <property type="term" value="C:membrane"/>
    <property type="evidence" value="ECO:0007669"/>
    <property type="project" value="UniProtKB-SubCell"/>
</dbReference>
<sequence>MPPGRLSFSLNPSWMHYVSRAALAVALIAGLLRYALLDYFDPLRCGALLSKGRFLDDKRQNWQPDGCMMHRYMEKDSSRCLSGRDVIFIGDSVTRKLFFQFAHVVDPALPTSPPADDQKHSDHTLVSDSGTRLTFYWDPFLNSSRVTEFVAVERGSGVADGRHPQPALLVLGSGLWYLRYSDSSGGLPAWESNTERLLGHISRAPELVADEIVMLPVEEVVSTKLTRERADTMRIADIDAMNSDLYHRINPPSSDTVRLFYSSHPPLPVSFPSAFNLMLDPSRTDDGLHFSDDVVNIQAHILLNSRCNDVLPKRFPFDKTCCRRYPWPSALYLVFLSVVFLLGPYKFASSWYRKGYAMSAVYETMDENKPLLVYSGILCLIFMADRTSFWLKEQKQFDAWMFGGFSFLSLVAGLSTLRKSDKDLGFLNREQTDEWKGWMQIAILIYHYLGASKVSVIYNPIRVLVASYLFMTGYGHTTFYVKKADFGFRRVAQVMVRLNLFTLLLAYTMNTDYLSYYFTPLVSMWFLIIYGTLAIGCHYNDRFPFLVTKIFASMGLVSLFMREHWLLQTFFYILQRTCAIRWSADEWAFRVNLDLWIVYFGMFTALATIKIREYRLTEHPHWHTAVKSAIVISGLVLVWYMLFEVSQPTKFVYNTWHPYISFLPIGAFVILRNASNVLRSASSRLFAFVGRCSLETFIIQFHLWLAADTKGILIVIPATRWRMTNLVITTIVFVYASHLVAEATGEITTWICGSDSKTLPLTARAPTTAQIPLAGGPSDETGKGADGADEPEAASQHVPSWADRLAEGSTGSSSSAFRLWSSSDRWDLGLKTKVLLGVGLMWLLNVLWPVS</sequence>